<dbReference type="Proteomes" id="UP001065613">
    <property type="component" value="Chromosome"/>
</dbReference>
<keyword evidence="1" id="KW-1133">Transmembrane helix</keyword>
<dbReference type="PANTHER" id="PTHR36109">
    <property type="entry name" value="MEMBRANE PROTEIN-RELATED"/>
    <property type="match status" value="1"/>
</dbReference>
<dbReference type="InterPro" id="IPR052948">
    <property type="entry name" value="Low_temp-induced_all0457"/>
</dbReference>
<keyword evidence="1" id="KW-0472">Membrane</keyword>
<dbReference type="EMBL" id="CP073041">
    <property type="protein sequence ID" value="UXE58794.1"/>
    <property type="molecule type" value="Genomic_DNA"/>
</dbReference>
<accession>A0A977PTU2</accession>
<feature type="transmembrane region" description="Helical" evidence="1">
    <location>
        <begin position="57"/>
        <end position="78"/>
    </location>
</feature>
<organism evidence="2">
    <name type="scientific">Woronichinia naegeliana WA131</name>
    <dbReference type="NCBI Taxonomy" id="2824559"/>
    <lineage>
        <taxon>Bacteria</taxon>
        <taxon>Bacillati</taxon>
        <taxon>Cyanobacteriota</taxon>
        <taxon>Cyanophyceae</taxon>
        <taxon>Synechococcales</taxon>
        <taxon>Coelosphaeriaceae</taxon>
        <taxon>Woronichinia</taxon>
    </lineage>
</organism>
<feature type="transmembrane region" description="Helical" evidence="1">
    <location>
        <begin position="98"/>
        <end position="119"/>
    </location>
</feature>
<dbReference type="KEGG" id="wna:KA717_22615"/>
<protein>
    <submittedName>
        <fullName evidence="2">Uncharacterized protein</fullName>
    </submittedName>
</protein>
<reference evidence="2" key="1">
    <citation type="submission" date="2021-04" db="EMBL/GenBank/DDBJ databases">
        <title>Genome sequence of Woronichinia naegeliana from Washington state freshwater lake bloom.</title>
        <authorList>
            <person name="Dreher T.W."/>
        </authorList>
    </citation>
    <scope>NUCLEOTIDE SEQUENCE</scope>
    <source>
        <strain evidence="2">WA131</strain>
    </source>
</reference>
<sequence>MTYLIAVVADRIQAEEAYTALESAGINQQQMTIVGRGYSSAETFAFIDPQRQSKKRAIFMAYWLVPFGFVAGFSFNLITGLHTLDWAGEPGNHIVGGLLGMVGGAMGSIFVGGGIGLSFGGREGTPYRDYLNQGKYLVIVQGSDALRTKANRILGALNPEDLQSYNDLNEEYSYS</sequence>
<dbReference type="PANTHER" id="PTHR36109:SF1">
    <property type="entry name" value="SLR0613 PROTEIN"/>
    <property type="match status" value="1"/>
</dbReference>
<evidence type="ECO:0000313" key="2">
    <source>
        <dbReference type="EMBL" id="UXE58794.1"/>
    </source>
</evidence>
<evidence type="ECO:0000256" key="1">
    <source>
        <dbReference type="SAM" id="Phobius"/>
    </source>
</evidence>
<proteinExistence type="predicted"/>
<dbReference type="AlphaFoldDB" id="A0A977PTU2"/>
<name>A0A977PTU2_9CYAN</name>
<gene>
    <name evidence="2" type="ORF">KA717_22615</name>
</gene>
<keyword evidence="1" id="KW-0812">Transmembrane</keyword>